<feature type="region of interest" description="Disordered" evidence="1">
    <location>
        <begin position="1"/>
        <end position="49"/>
    </location>
</feature>
<feature type="compositionally biased region" description="Basic and acidic residues" evidence="1">
    <location>
        <begin position="1"/>
        <end position="18"/>
    </location>
</feature>
<name>A0ABR0B2L0_9CRUS</name>
<keyword evidence="3" id="KW-1185">Reference proteome</keyword>
<gene>
    <name evidence="2" type="ORF">OUZ56_028013</name>
</gene>
<protein>
    <submittedName>
        <fullName evidence="2">Uncharacterized protein</fullName>
    </submittedName>
</protein>
<evidence type="ECO:0000256" key="1">
    <source>
        <dbReference type="SAM" id="MobiDB-lite"/>
    </source>
</evidence>
<dbReference type="EMBL" id="JAOYFB010000040">
    <property type="protein sequence ID" value="KAK4035935.1"/>
    <property type="molecule type" value="Genomic_DNA"/>
</dbReference>
<accession>A0ABR0B2L0</accession>
<evidence type="ECO:0000313" key="2">
    <source>
        <dbReference type="EMBL" id="KAK4035935.1"/>
    </source>
</evidence>
<proteinExistence type="predicted"/>
<reference evidence="2 3" key="1">
    <citation type="journal article" date="2023" name="Nucleic Acids Res.">
        <title>The hologenome of Daphnia magna reveals possible DNA methylation and microbiome-mediated evolution of the host genome.</title>
        <authorList>
            <person name="Chaturvedi A."/>
            <person name="Li X."/>
            <person name="Dhandapani V."/>
            <person name="Marshall H."/>
            <person name="Kissane S."/>
            <person name="Cuenca-Cambronero M."/>
            <person name="Asole G."/>
            <person name="Calvet F."/>
            <person name="Ruiz-Romero M."/>
            <person name="Marangio P."/>
            <person name="Guigo R."/>
            <person name="Rago D."/>
            <person name="Mirbahai L."/>
            <person name="Eastwood N."/>
            <person name="Colbourne J.K."/>
            <person name="Zhou J."/>
            <person name="Mallon E."/>
            <person name="Orsini L."/>
        </authorList>
    </citation>
    <scope>NUCLEOTIDE SEQUENCE [LARGE SCALE GENOMIC DNA]</scope>
    <source>
        <strain evidence="2">LRV0_1</strain>
    </source>
</reference>
<organism evidence="2 3">
    <name type="scientific">Daphnia magna</name>
    <dbReference type="NCBI Taxonomy" id="35525"/>
    <lineage>
        <taxon>Eukaryota</taxon>
        <taxon>Metazoa</taxon>
        <taxon>Ecdysozoa</taxon>
        <taxon>Arthropoda</taxon>
        <taxon>Crustacea</taxon>
        <taxon>Branchiopoda</taxon>
        <taxon>Diplostraca</taxon>
        <taxon>Cladocera</taxon>
        <taxon>Anomopoda</taxon>
        <taxon>Daphniidae</taxon>
        <taxon>Daphnia</taxon>
    </lineage>
</organism>
<evidence type="ECO:0000313" key="3">
    <source>
        <dbReference type="Proteomes" id="UP001234178"/>
    </source>
</evidence>
<sequence length="129" mass="14691">MLPVNECRRRGSCRDAERPISTGSGIIATGDKKPHYGGSTGHPSKAYTYSPRGVELTSESGWTRRQWKEEVNAKHYPFEWMIGCLFPVPLLIEYRRLSSHVDTLLLARLVEVREPIEEDQDQPRPNAIV</sequence>
<dbReference type="Proteomes" id="UP001234178">
    <property type="component" value="Unassembled WGS sequence"/>
</dbReference>
<comment type="caution">
    <text evidence="2">The sequence shown here is derived from an EMBL/GenBank/DDBJ whole genome shotgun (WGS) entry which is preliminary data.</text>
</comment>